<evidence type="ECO:0000256" key="1">
    <source>
        <dbReference type="ARBA" id="ARBA00010641"/>
    </source>
</evidence>
<organism evidence="8 9">
    <name type="scientific">Microlunatus flavus</name>
    <dbReference type="NCBI Taxonomy" id="1036181"/>
    <lineage>
        <taxon>Bacteria</taxon>
        <taxon>Bacillati</taxon>
        <taxon>Actinomycetota</taxon>
        <taxon>Actinomycetes</taxon>
        <taxon>Propionibacteriales</taxon>
        <taxon>Propionibacteriaceae</taxon>
        <taxon>Microlunatus</taxon>
    </lineage>
</organism>
<dbReference type="STRING" id="1036181.SAMN05421756_11331"/>
<dbReference type="Pfam" id="PF04545">
    <property type="entry name" value="Sigma70_r4"/>
    <property type="match status" value="1"/>
</dbReference>
<dbReference type="InterPro" id="IPR007630">
    <property type="entry name" value="RNA_pol_sigma70_r4"/>
</dbReference>
<evidence type="ECO:0000256" key="5">
    <source>
        <dbReference type="ARBA" id="ARBA00023163"/>
    </source>
</evidence>
<evidence type="ECO:0000259" key="7">
    <source>
        <dbReference type="Pfam" id="PF04545"/>
    </source>
</evidence>
<dbReference type="SUPFAM" id="SSF88659">
    <property type="entry name" value="Sigma3 and sigma4 domains of RNA polymerase sigma factors"/>
    <property type="match status" value="1"/>
</dbReference>
<evidence type="ECO:0000313" key="9">
    <source>
        <dbReference type="Proteomes" id="UP000198504"/>
    </source>
</evidence>
<feature type="domain" description="RNA polymerase sigma-70 region 4" evidence="7">
    <location>
        <begin position="118"/>
        <end position="166"/>
    </location>
</feature>
<dbReference type="Gene3D" id="1.10.10.10">
    <property type="entry name" value="Winged helix-like DNA-binding domain superfamily/Winged helix DNA-binding domain"/>
    <property type="match status" value="1"/>
</dbReference>
<keyword evidence="2" id="KW-0805">Transcription regulation</keyword>
<dbReference type="PANTHER" id="PTHR43133:SF52">
    <property type="entry name" value="ECF RNA POLYMERASE SIGMA FACTOR SIGL"/>
    <property type="match status" value="1"/>
</dbReference>
<dbReference type="Gene3D" id="1.10.1740.10">
    <property type="match status" value="1"/>
</dbReference>
<dbReference type="InterPro" id="IPR013324">
    <property type="entry name" value="RNA_pol_sigma_r3/r4-like"/>
</dbReference>
<evidence type="ECO:0000256" key="4">
    <source>
        <dbReference type="ARBA" id="ARBA00023125"/>
    </source>
</evidence>
<dbReference type="InterPro" id="IPR013325">
    <property type="entry name" value="RNA_pol_sigma_r2"/>
</dbReference>
<protein>
    <submittedName>
        <fullName evidence="8">RNA polymerase sigma-70 factor, ECF subfamily</fullName>
    </submittedName>
</protein>
<dbReference type="InterPro" id="IPR014284">
    <property type="entry name" value="RNA_pol_sigma-70_dom"/>
</dbReference>
<evidence type="ECO:0000256" key="2">
    <source>
        <dbReference type="ARBA" id="ARBA00023015"/>
    </source>
</evidence>
<dbReference type="SUPFAM" id="SSF88946">
    <property type="entry name" value="Sigma2 domain of RNA polymerase sigma factors"/>
    <property type="match status" value="1"/>
</dbReference>
<evidence type="ECO:0000313" key="8">
    <source>
        <dbReference type="EMBL" id="SER32491.1"/>
    </source>
</evidence>
<dbReference type="GO" id="GO:0016987">
    <property type="term" value="F:sigma factor activity"/>
    <property type="evidence" value="ECO:0007669"/>
    <property type="project" value="UniProtKB-KW"/>
</dbReference>
<keyword evidence="9" id="KW-1185">Reference proteome</keyword>
<feature type="domain" description="RNA polymerase sigma-70 region 2" evidence="6">
    <location>
        <begin position="18"/>
        <end position="83"/>
    </location>
</feature>
<proteinExistence type="inferred from homology"/>
<dbReference type="InterPro" id="IPR007627">
    <property type="entry name" value="RNA_pol_sigma70_r2"/>
</dbReference>
<dbReference type="GO" id="GO:0006352">
    <property type="term" value="P:DNA-templated transcription initiation"/>
    <property type="evidence" value="ECO:0007669"/>
    <property type="project" value="InterPro"/>
</dbReference>
<sequence length="177" mass="19545">MGVEEAPGTAEGLRRLQEQHGAALLGFAQRLTHDPDLARDVVQDALLRAWNHPEVAATDDRSARAWLFTVTRHLVVDRWRSAAHRHERSADEETLARWAPADADASSAVLDQWLIADALRGLSPEHRAVIVAAHYEGRPVAEIARMLGVPPGTVKSRLHYGLRSLRLLLQEKGVTAP</sequence>
<keyword evidence="5" id="KW-0804">Transcription</keyword>
<dbReference type="AlphaFoldDB" id="A0A1H9N9K9"/>
<dbReference type="CDD" id="cd06171">
    <property type="entry name" value="Sigma70_r4"/>
    <property type="match status" value="1"/>
</dbReference>
<dbReference type="PANTHER" id="PTHR43133">
    <property type="entry name" value="RNA POLYMERASE ECF-TYPE SIGMA FACTO"/>
    <property type="match status" value="1"/>
</dbReference>
<dbReference type="Proteomes" id="UP000198504">
    <property type="component" value="Unassembled WGS sequence"/>
</dbReference>
<dbReference type="InterPro" id="IPR039425">
    <property type="entry name" value="RNA_pol_sigma-70-like"/>
</dbReference>
<keyword evidence="3" id="KW-0731">Sigma factor</keyword>
<comment type="similarity">
    <text evidence="1">Belongs to the sigma-70 factor family. ECF subfamily.</text>
</comment>
<reference evidence="9" key="1">
    <citation type="submission" date="2016-10" db="EMBL/GenBank/DDBJ databases">
        <authorList>
            <person name="Varghese N."/>
            <person name="Submissions S."/>
        </authorList>
    </citation>
    <scope>NUCLEOTIDE SEQUENCE [LARGE SCALE GENOMIC DNA]</scope>
    <source>
        <strain evidence="9">CGMCC 4.6856</strain>
    </source>
</reference>
<name>A0A1H9N9K9_9ACTN</name>
<accession>A0A1H9N9K9</accession>
<evidence type="ECO:0000256" key="3">
    <source>
        <dbReference type="ARBA" id="ARBA00023082"/>
    </source>
</evidence>
<keyword evidence="4" id="KW-0238">DNA-binding</keyword>
<dbReference type="InterPro" id="IPR036388">
    <property type="entry name" value="WH-like_DNA-bd_sf"/>
</dbReference>
<dbReference type="RefSeq" id="WP_170854266.1">
    <property type="nucleotide sequence ID" value="NZ_FOFA01000013.1"/>
</dbReference>
<dbReference type="GO" id="GO:0003677">
    <property type="term" value="F:DNA binding"/>
    <property type="evidence" value="ECO:0007669"/>
    <property type="project" value="UniProtKB-KW"/>
</dbReference>
<gene>
    <name evidence="8" type="ORF">SAMN05421756_11331</name>
</gene>
<dbReference type="NCBIfam" id="TIGR02937">
    <property type="entry name" value="sigma70-ECF"/>
    <property type="match status" value="1"/>
</dbReference>
<dbReference type="EMBL" id="FOFA01000013">
    <property type="protein sequence ID" value="SER32491.1"/>
    <property type="molecule type" value="Genomic_DNA"/>
</dbReference>
<dbReference type="Pfam" id="PF04542">
    <property type="entry name" value="Sigma70_r2"/>
    <property type="match status" value="1"/>
</dbReference>
<evidence type="ECO:0000259" key="6">
    <source>
        <dbReference type="Pfam" id="PF04542"/>
    </source>
</evidence>